<dbReference type="KEGG" id="pspi:PS2015_2745"/>
<gene>
    <name evidence="1" type="ORF">PS2015_2745</name>
</gene>
<name>A0A0S2KGC8_9GAMM</name>
<dbReference type="RefSeq" id="WP_058022771.1">
    <property type="nucleotide sequence ID" value="NZ_CP013189.1"/>
</dbReference>
<dbReference type="InterPro" id="IPR042184">
    <property type="entry name" value="YqeY/Aim41_N"/>
</dbReference>
<evidence type="ECO:0000313" key="1">
    <source>
        <dbReference type="EMBL" id="ALO47377.1"/>
    </source>
</evidence>
<dbReference type="Gene3D" id="1.10.10.410">
    <property type="match status" value="1"/>
</dbReference>
<dbReference type="Proteomes" id="UP000065641">
    <property type="component" value="Chromosome"/>
</dbReference>
<dbReference type="EMBL" id="CP013189">
    <property type="protein sequence ID" value="ALO47377.1"/>
    <property type="molecule type" value="Genomic_DNA"/>
</dbReference>
<dbReference type="PANTHER" id="PTHR28055">
    <property type="entry name" value="ALTERED INHERITANCE OF MITOCHONDRIA PROTEIN 41, MITOCHONDRIAL"/>
    <property type="match status" value="1"/>
</dbReference>
<dbReference type="InterPro" id="IPR003789">
    <property type="entry name" value="Asn/Gln_tRNA_amidoTrase-B-like"/>
</dbReference>
<dbReference type="STRING" id="1249552.PS2015_2745"/>
<keyword evidence="2" id="KW-1185">Reference proteome</keyword>
<accession>A0A0S2KGC8</accession>
<dbReference type="Gene3D" id="1.10.1510.10">
    <property type="entry name" value="Uncharacterised protein YqeY/AIM41 PF09424, N-terminal domain"/>
    <property type="match status" value="1"/>
</dbReference>
<evidence type="ECO:0000313" key="2">
    <source>
        <dbReference type="Proteomes" id="UP000065641"/>
    </source>
</evidence>
<dbReference type="AlphaFoldDB" id="A0A0S2KGC8"/>
<proteinExistence type="predicted"/>
<dbReference type="InterPro" id="IPR023168">
    <property type="entry name" value="GatB_Yqey_C_2"/>
</dbReference>
<dbReference type="SUPFAM" id="SSF89095">
    <property type="entry name" value="GatB/YqeY motif"/>
    <property type="match status" value="1"/>
</dbReference>
<dbReference type="OrthoDB" id="9788127at2"/>
<protein>
    <submittedName>
        <fullName evidence="1">Transamidase GatB domain protein</fullName>
    </submittedName>
</protein>
<organism evidence="1 2">
    <name type="scientific">Pseudohongiella spirulinae</name>
    <dbReference type="NCBI Taxonomy" id="1249552"/>
    <lineage>
        <taxon>Bacteria</taxon>
        <taxon>Pseudomonadati</taxon>
        <taxon>Pseudomonadota</taxon>
        <taxon>Gammaproteobacteria</taxon>
        <taxon>Pseudomonadales</taxon>
        <taxon>Pseudohongiellaceae</taxon>
        <taxon>Pseudohongiella</taxon>
    </lineage>
</organism>
<dbReference type="PANTHER" id="PTHR28055:SF1">
    <property type="entry name" value="ALTERED INHERITANCE OF MITOCHONDRIA PROTEIN 41, MITOCHONDRIAL"/>
    <property type="match status" value="1"/>
</dbReference>
<dbReference type="GO" id="GO:0016884">
    <property type="term" value="F:carbon-nitrogen ligase activity, with glutamine as amido-N-donor"/>
    <property type="evidence" value="ECO:0007669"/>
    <property type="project" value="InterPro"/>
</dbReference>
<dbReference type="PATRIC" id="fig|1249552.3.peg.2766"/>
<reference evidence="1 2" key="1">
    <citation type="submission" date="2015-11" db="EMBL/GenBank/DDBJ databases">
        <authorList>
            <person name="Zhang Y."/>
            <person name="Guo Z."/>
        </authorList>
    </citation>
    <scope>NUCLEOTIDE SEQUENCE [LARGE SCALE GENOMIC DNA]</scope>
    <source>
        <strain evidence="1 2">KCTC 32221</strain>
    </source>
</reference>
<dbReference type="Pfam" id="PF09424">
    <property type="entry name" value="YqeY"/>
    <property type="match status" value="1"/>
</dbReference>
<dbReference type="InterPro" id="IPR019004">
    <property type="entry name" value="YqeY/Aim41"/>
</dbReference>
<sequence length="152" mass="16820">MADSALKNQLTEAMKDAMRAKDKARLGTVRMALAEIKRIEVDERIEPDDSRVLSLLEKMIKQRKESLRQYEEAGRTDLADIEQAEIAVLQEFMPAALSEQELDAIITQALSDTDAKGMQDMGKVMAAVKPQVAGRADMGAISQTIKSRLSNI</sequence>